<dbReference type="STRING" id="1423730.FC75_GL001105"/>
<dbReference type="GO" id="GO:0009113">
    <property type="term" value="P:purine nucleobase biosynthetic process"/>
    <property type="evidence" value="ECO:0007669"/>
    <property type="project" value="InterPro"/>
</dbReference>
<reference evidence="16 17" key="1">
    <citation type="journal article" date="2015" name="Genome Announc.">
        <title>Expanding the biotechnology potential of lactobacilli through comparative genomics of 213 strains and associated genera.</title>
        <authorList>
            <person name="Sun Z."/>
            <person name="Harris H.M."/>
            <person name="McCann A."/>
            <person name="Guo C."/>
            <person name="Argimon S."/>
            <person name="Zhang W."/>
            <person name="Yang X."/>
            <person name="Jeffery I.B."/>
            <person name="Cooney J.C."/>
            <person name="Kagawa T.F."/>
            <person name="Liu W."/>
            <person name="Song Y."/>
            <person name="Salvetti E."/>
            <person name="Wrobel A."/>
            <person name="Rasinkangas P."/>
            <person name="Parkhill J."/>
            <person name="Rea M.C."/>
            <person name="O'Sullivan O."/>
            <person name="Ritari J."/>
            <person name="Douillard F.P."/>
            <person name="Paul Ross R."/>
            <person name="Yang R."/>
            <person name="Briner A.E."/>
            <person name="Felis G.E."/>
            <person name="de Vos W.M."/>
            <person name="Barrangou R."/>
            <person name="Klaenhammer T.R."/>
            <person name="Caufield P.W."/>
            <person name="Cui Y."/>
            <person name="Zhang H."/>
            <person name="O'Toole P.W."/>
        </authorList>
    </citation>
    <scope>NUCLEOTIDE SEQUENCE [LARGE SCALE GENOMIC DNA]</scope>
    <source>
        <strain evidence="16 17">DSM 22697</strain>
    </source>
</reference>
<evidence type="ECO:0000256" key="1">
    <source>
        <dbReference type="ARBA" id="ARBA00001936"/>
    </source>
</evidence>
<keyword evidence="6 14" id="KW-0547">Nucleotide-binding</keyword>
<evidence type="ECO:0000256" key="7">
    <source>
        <dbReference type="ARBA" id="ARBA00022755"/>
    </source>
</evidence>
<dbReference type="SUPFAM" id="SSF51246">
    <property type="entry name" value="Rudiment single hybrid motif"/>
    <property type="match status" value="1"/>
</dbReference>
<dbReference type="InterPro" id="IPR020559">
    <property type="entry name" value="PRibGlycinamide_synth_CS"/>
</dbReference>
<evidence type="ECO:0000259" key="15">
    <source>
        <dbReference type="PROSITE" id="PS50975"/>
    </source>
</evidence>
<evidence type="ECO:0000256" key="9">
    <source>
        <dbReference type="ARBA" id="ARBA00023211"/>
    </source>
</evidence>
<keyword evidence="5 13" id="KW-0436">Ligase</keyword>
<organism evidence="16 17">
    <name type="scientific">Lacticaseibacillus camelliae DSM 22697 = JCM 13995</name>
    <dbReference type="NCBI Taxonomy" id="1423730"/>
    <lineage>
        <taxon>Bacteria</taxon>
        <taxon>Bacillati</taxon>
        <taxon>Bacillota</taxon>
        <taxon>Bacilli</taxon>
        <taxon>Lactobacillales</taxon>
        <taxon>Lactobacillaceae</taxon>
        <taxon>Lacticaseibacillus</taxon>
    </lineage>
</organism>
<dbReference type="PANTHER" id="PTHR43472:SF1">
    <property type="entry name" value="PHOSPHORIBOSYLAMINE--GLYCINE LIGASE, CHLOROPLASTIC"/>
    <property type="match status" value="1"/>
</dbReference>
<dbReference type="SMART" id="SM01210">
    <property type="entry name" value="GARS_C"/>
    <property type="match status" value="1"/>
</dbReference>
<evidence type="ECO:0000256" key="4">
    <source>
        <dbReference type="ARBA" id="ARBA00013255"/>
    </source>
</evidence>
<proteinExistence type="inferred from homology"/>
<dbReference type="UniPathway" id="UPA00074">
    <property type="reaction ID" value="UER00125"/>
</dbReference>
<dbReference type="Proteomes" id="UP000050865">
    <property type="component" value="Unassembled WGS sequence"/>
</dbReference>
<evidence type="ECO:0000256" key="2">
    <source>
        <dbReference type="ARBA" id="ARBA00001946"/>
    </source>
</evidence>
<keyword evidence="9" id="KW-0464">Manganese</keyword>
<dbReference type="PATRIC" id="fig|1423730.4.peg.1160"/>
<dbReference type="GO" id="GO:0005524">
    <property type="term" value="F:ATP binding"/>
    <property type="evidence" value="ECO:0007669"/>
    <property type="project" value="UniProtKB-UniRule"/>
</dbReference>
<dbReference type="InterPro" id="IPR020560">
    <property type="entry name" value="PRibGlycinamide_synth_C-dom"/>
</dbReference>
<evidence type="ECO:0000256" key="3">
    <source>
        <dbReference type="ARBA" id="ARBA00005174"/>
    </source>
</evidence>
<dbReference type="SUPFAM" id="SSF52440">
    <property type="entry name" value="PreATP-grasp domain"/>
    <property type="match status" value="1"/>
</dbReference>
<dbReference type="Pfam" id="PF02844">
    <property type="entry name" value="GARS_N"/>
    <property type="match status" value="1"/>
</dbReference>
<dbReference type="InterPro" id="IPR020562">
    <property type="entry name" value="PRibGlycinamide_synth_N"/>
</dbReference>
<dbReference type="GO" id="GO:0004637">
    <property type="term" value="F:phosphoribosylamine-glycine ligase activity"/>
    <property type="evidence" value="ECO:0007669"/>
    <property type="project" value="UniProtKB-UniRule"/>
</dbReference>
<comment type="similarity">
    <text evidence="10 13">Belongs to the GARS family.</text>
</comment>
<dbReference type="InterPro" id="IPR000115">
    <property type="entry name" value="PRibGlycinamide_synth"/>
</dbReference>
<dbReference type="EMBL" id="AYZJ01000020">
    <property type="protein sequence ID" value="KRN24890.1"/>
    <property type="molecule type" value="Genomic_DNA"/>
</dbReference>
<dbReference type="InterPro" id="IPR037123">
    <property type="entry name" value="PRibGlycinamide_synth_C_sf"/>
</dbReference>
<dbReference type="InterPro" id="IPR011054">
    <property type="entry name" value="Rudment_hybrid_motif"/>
</dbReference>
<evidence type="ECO:0000256" key="11">
    <source>
        <dbReference type="ARBA" id="ARBA00042242"/>
    </source>
</evidence>
<evidence type="ECO:0000256" key="13">
    <source>
        <dbReference type="HAMAP-Rule" id="MF_00138"/>
    </source>
</evidence>
<accession>A0A0R2FJF1</accession>
<dbReference type="SUPFAM" id="SSF56059">
    <property type="entry name" value="Glutathione synthetase ATP-binding domain-like"/>
    <property type="match status" value="1"/>
</dbReference>
<evidence type="ECO:0000256" key="6">
    <source>
        <dbReference type="ARBA" id="ARBA00022741"/>
    </source>
</evidence>
<dbReference type="InterPro" id="IPR016185">
    <property type="entry name" value="PreATP-grasp_dom_sf"/>
</dbReference>
<dbReference type="RefSeq" id="WP_056989150.1">
    <property type="nucleotide sequence ID" value="NZ_AYZJ01000020.1"/>
</dbReference>
<keyword evidence="7 13" id="KW-0658">Purine biosynthesis</keyword>
<protein>
    <recommendedName>
        <fullName evidence="4 13">Phosphoribosylamine--glycine ligase</fullName>
        <ecNumber evidence="4 13">6.3.4.13</ecNumber>
    </recommendedName>
    <alternativeName>
        <fullName evidence="13">GARS</fullName>
    </alternativeName>
    <alternativeName>
        <fullName evidence="11 13">Glycinamide ribonucleotide synthetase</fullName>
    </alternativeName>
    <alternativeName>
        <fullName evidence="12 13">Phosphoribosylglycinamide synthetase</fullName>
    </alternativeName>
</protein>
<evidence type="ECO:0000256" key="12">
    <source>
        <dbReference type="ARBA" id="ARBA00042864"/>
    </source>
</evidence>
<dbReference type="EC" id="6.3.4.13" evidence="4 13"/>
<dbReference type="Gene3D" id="3.30.1490.20">
    <property type="entry name" value="ATP-grasp fold, A domain"/>
    <property type="match status" value="1"/>
</dbReference>
<dbReference type="InterPro" id="IPR011761">
    <property type="entry name" value="ATP-grasp"/>
</dbReference>
<name>A0A0R2FJF1_9LACO</name>
<dbReference type="InterPro" id="IPR020561">
    <property type="entry name" value="PRibGlycinamid_synth_ATP-grasp"/>
</dbReference>
<dbReference type="InterPro" id="IPR013815">
    <property type="entry name" value="ATP_grasp_subdomain_1"/>
</dbReference>
<dbReference type="PANTHER" id="PTHR43472">
    <property type="entry name" value="PHOSPHORIBOSYLAMINE--GLYCINE LIGASE"/>
    <property type="match status" value="1"/>
</dbReference>
<evidence type="ECO:0000313" key="16">
    <source>
        <dbReference type="EMBL" id="KRN24890.1"/>
    </source>
</evidence>
<dbReference type="Gene3D" id="3.90.600.10">
    <property type="entry name" value="Phosphoribosylglycinamide synthetase, C-terminal domain"/>
    <property type="match status" value="1"/>
</dbReference>
<dbReference type="NCBIfam" id="TIGR00877">
    <property type="entry name" value="purD"/>
    <property type="match status" value="1"/>
</dbReference>
<dbReference type="HAMAP" id="MF_00138">
    <property type="entry name" value="GARS"/>
    <property type="match status" value="1"/>
</dbReference>
<feature type="domain" description="ATP-grasp" evidence="15">
    <location>
        <begin position="108"/>
        <end position="309"/>
    </location>
</feature>
<evidence type="ECO:0000256" key="5">
    <source>
        <dbReference type="ARBA" id="ARBA00022598"/>
    </source>
</evidence>
<comment type="cofactor">
    <cofactor evidence="2">
        <name>Mg(2+)</name>
        <dbReference type="ChEBI" id="CHEBI:18420"/>
    </cofactor>
</comment>
<dbReference type="AlphaFoldDB" id="A0A0R2FJF1"/>
<dbReference type="Gene3D" id="3.40.50.20">
    <property type="match status" value="1"/>
</dbReference>
<keyword evidence="8 14" id="KW-0067">ATP-binding</keyword>
<evidence type="ECO:0000256" key="10">
    <source>
        <dbReference type="ARBA" id="ARBA00038345"/>
    </source>
</evidence>
<gene>
    <name evidence="13" type="primary">purD</name>
    <name evidence="16" type="ORF">FC75_GL001105</name>
</gene>
<evidence type="ECO:0000313" key="17">
    <source>
        <dbReference type="Proteomes" id="UP000050865"/>
    </source>
</evidence>
<dbReference type="PROSITE" id="PS50975">
    <property type="entry name" value="ATP_GRASP"/>
    <property type="match status" value="1"/>
</dbReference>
<keyword evidence="17" id="KW-1185">Reference proteome</keyword>
<dbReference type="Gene3D" id="3.30.470.20">
    <property type="entry name" value="ATP-grasp fold, B domain"/>
    <property type="match status" value="1"/>
</dbReference>
<comment type="cofactor">
    <cofactor evidence="1">
        <name>Mn(2+)</name>
        <dbReference type="ChEBI" id="CHEBI:29035"/>
    </cofactor>
</comment>
<comment type="pathway">
    <text evidence="3 13">Purine metabolism; IMP biosynthesis via de novo pathway; N(1)-(5-phospho-D-ribosyl)glycinamide from 5-phospho-alpha-D-ribose 1-diphosphate: step 2/2.</text>
</comment>
<dbReference type="GO" id="GO:0046872">
    <property type="term" value="F:metal ion binding"/>
    <property type="evidence" value="ECO:0007669"/>
    <property type="project" value="InterPro"/>
</dbReference>
<dbReference type="Pfam" id="PF02843">
    <property type="entry name" value="GARS_C"/>
    <property type="match status" value="1"/>
</dbReference>
<sequence length="411" mass="42603">MVNVLVIGQGGRESALGRAFLRSPQVGQVFVAPGNAGMALIGLTPVAIDEAETEALIAFAKDHVALTFVGPEQPLAGGVVDAFEAAGLPVFGPTKALAQLESSKTFAKAFMARHHLPTAQALTVHSLQEATAALNRFGAPIVIKADGLAAGKGVTVAQTLAAAQTAIAALYAADAAAPVLLEEYLQGEEASVLAMFNGQARVIFPLAQDHKRRFDGDSGPNTGGMGAYSPTPQFGQAQQQAACDLVDQTLAGMAADGLTGCGVLYVGLMFTSTGPKILEYNLRFGDPETQVLLPQVQNDFYQLTLDLLAGTAEKLALDGQTYCAVVAVDPAYPHAGRAYPLVVPDAAQRHYWVPAGVAKGDGNYVSAGGRIFAVIGAGKGLVEAQHQAYARMQPLQGDLATRSDIGAKGLH</sequence>
<evidence type="ECO:0000256" key="14">
    <source>
        <dbReference type="PROSITE-ProRule" id="PRU00409"/>
    </source>
</evidence>
<dbReference type="SMART" id="SM01209">
    <property type="entry name" value="GARS_A"/>
    <property type="match status" value="1"/>
</dbReference>
<dbReference type="GO" id="GO:0006189">
    <property type="term" value="P:'de novo' IMP biosynthetic process"/>
    <property type="evidence" value="ECO:0007669"/>
    <property type="project" value="UniProtKB-UniRule"/>
</dbReference>
<dbReference type="Pfam" id="PF01071">
    <property type="entry name" value="GARS_A"/>
    <property type="match status" value="1"/>
</dbReference>
<comment type="caution">
    <text evidence="16">The sequence shown here is derived from an EMBL/GenBank/DDBJ whole genome shotgun (WGS) entry which is preliminary data.</text>
</comment>
<comment type="catalytic activity">
    <reaction evidence="13">
        <text>5-phospho-beta-D-ribosylamine + glycine + ATP = N(1)-(5-phospho-beta-D-ribosyl)glycinamide + ADP + phosphate + H(+)</text>
        <dbReference type="Rhea" id="RHEA:17453"/>
        <dbReference type="ChEBI" id="CHEBI:15378"/>
        <dbReference type="ChEBI" id="CHEBI:30616"/>
        <dbReference type="ChEBI" id="CHEBI:43474"/>
        <dbReference type="ChEBI" id="CHEBI:57305"/>
        <dbReference type="ChEBI" id="CHEBI:58681"/>
        <dbReference type="ChEBI" id="CHEBI:143788"/>
        <dbReference type="ChEBI" id="CHEBI:456216"/>
        <dbReference type="EC" id="6.3.4.13"/>
    </reaction>
</comment>
<evidence type="ECO:0000256" key="8">
    <source>
        <dbReference type="ARBA" id="ARBA00022840"/>
    </source>
</evidence>
<dbReference type="PROSITE" id="PS00184">
    <property type="entry name" value="GARS"/>
    <property type="match status" value="1"/>
</dbReference>